<dbReference type="InterPro" id="IPR028889">
    <property type="entry name" value="USP"/>
</dbReference>
<dbReference type="InterPro" id="IPR001394">
    <property type="entry name" value="Peptidase_C19_UCH"/>
</dbReference>
<dbReference type="SUPFAM" id="SSF54001">
    <property type="entry name" value="Cysteine proteinases"/>
    <property type="match status" value="1"/>
</dbReference>
<feature type="non-terminal residue" evidence="2">
    <location>
        <position position="183"/>
    </location>
</feature>
<dbReference type="OrthoDB" id="289038at2759"/>
<comment type="caution">
    <text evidence="2">The sequence shown here is derived from an EMBL/GenBank/DDBJ whole genome shotgun (WGS) entry which is preliminary data.</text>
</comment>
<dbReference type="PANTHER" id="PTHR24006:SF702">
    <property type="entry name" value="UBIQUITIN CARBOXYL-TERMINAL HYDROLASE 47"/>
    <property type="match status" value="1"/>
</dbReference>
<dbReference type="AlphaFoldDB" id="X6NZQ4"/>
<accession>X6NZQ4</accession>
<evidence type="ECO:0000313" key="3">
    <source>
        <dbReference type="Proteomes" id="UP000023152"/>
    </source>
</evidence>
<protein>
    <recommendedName>
        <fullName evidence="1">USP domain-containing protein</fullName>
    </recommendedName>
</protein>
<dbReference type="Pfam" id="PF00443">
    <property type="entry name" value="UCH"/>
    <property type="match status" value="1"/>
</dbReference>
<dbReference type="GO" id="GO:0004843">
    <property type="term" value="F:cysteine-type deubiquitinase activity"/>
    <property type="evidence" value="ECO:0007669"/>
    <property type="project" value="InterPro"/>
</dbReference>
<dbReference type="GO" id="GO:0005634">
    <property type="term" value="C:nucleus"/>
    <property type="evidence" value="ECO:0007669"/>
    <property type="project" value="TreeGrafter"/>
</dbReference>
<dbReference type="GO" id="GO:0005829">
    <property type="term" value="C:cytosol"/>
    <property type="evidence" value="ECO:0007669"/>
    <property type="project" value="TreeGrafter"/>
</dbReference>
<dbReference type="GO" id="GO:0016579">
    <property type="term" value="P:protein deubiquitination"/>
    <property type="evidence" value="ECO:0007669"/>
    <property type="project" value="InterPro"/>
</dbReference>
<gene>
    <name evidence="2" type="ORF">RFI_05762</name>
</gene>
<dbReference type="OMA" id="VDSLACM"/>
<dbReference type="EMBL" id="ASPP01004986">
    <property type="protein sequence ID" value="ETO31358.1"/>
    <property type="molecule type" value="Genomic_DNA"/>
</dbReference>
<dbReference type="Proteomes" id="UP000023152">
    <property type="component" value="Unassembled WGS sequence"/>
</dbReference>
<sequence length="183" mass="21066">ISTNSLTTSFGWTDREVYIQHDVLELADVLFTFIETQAFGFRLSDLVSTYHRINVLTYSQCLACDSVRPKTDSSHGVGLNVEQATSFDDAMKRYVTPEILGDGNKVFCDKCNGKTDTKRGYRFESLPYILKVYFRRWNFNWATLTRTKIDKEIPFPLEFDGNDYIGSDGYLENESHTSKSDKF</sequence>
<dbReference type="InterPro" id="IPR038765">
    <property type="entry name" value="Papain-like_cys_pep_sf"/>
</dbReference>
<name>X6NZQ4_RETFI</name>
<dbReference type="PANTHER" id="PTHR24006">
    <property type="entry name" value="UBIQUITIN CARBOXYL-TERMINAL HYDROLASE"/>
    <property type="match status" value="1"/>
</dbReference>
<dbReference type="Gene3D" id="3.90.70.10">
    <property type="entry name" value="Cysteine proteinases"/>
    <property type="match status" value="1"/>
</dbReference>
<dbReference type="PROSITE" id="PS50235">
    <property type="entry name" value="USP_3"/>
    <property type="match status" value="1"/>
</dbReference>
<organism evidence="2 3">
    <name type="scientific">Reticulomyxa filosa</name>
    <dbReference type="NCBI Taxonomy" id="46433"/>
    <lineage>
        <taxon>Eukaryota</taxon>
        <taxon>Sar</taxon>
        <taxon>Rhizaria</taxon>
        <taxon>Retaria</taxon>
        <taxon>Foraminifera</taxon>
        <taxon>Monothalamids</taxon>
        <taxon>Reticulomyxidae</taxon>
        <taxon>Reticulomyxa</taxon>
    </lineage>
</organism>
<keyword evidence="3" id="KW-1185">Reference proteome</keyword>
<feature type="domain" description="USP" evidence="1">
    <location>
        <begin position="1"/>
        <end position="183"/>
    </location>
</feature>
<reference evidence="2 3" key="1">
    <citation type="journal article" date="2013" name="Curr. Biol.">
        <title>The Genome of the Foraminiferan Reticulomyxa filosa.</title>
        <authorList>
            <person name="Glockner G."/>
            <person name="Hulsmann N."/>
            <person name="Schleicher M."/>
            <person name="Noegel A.A."/>
            <person name="Eichinger L."/>
            <person name="Gallinger C."/>
            <person name="Pawlowski J."/>
            <person name="Sierra R."/>
            <person name="Euteneuer U."/>
            <person name="Pillet L."/>
            <person name="Moustafa A."/>
            <person name="Platzer M."/>
            <person name="Groth M."/>
            <person name="Szafranski K."/>
            <person name="Schliwa M."/>
        </authorList>
    </citation>
    <scope>NUCLEOTIDE SEQUENCE [LARGE SCALE GENOMIC DNA]</scope>
</reference>
<evidence type="ECO:0000259" key="1">
    <source>
        <dbReference type="PROSITE" id="PS50235"/>
    </source>
</evidence>
<dbReference type="InterPro" id="IPR050164">
    <property type="entry name" value="Peptidase_C19"/>
</dbReference>
<feature type="non-terminal residue" evidence="2">
    <location>
        <position position="1"/>
    </location>
</feature>
<evidence type="ECO:0000313" key="2">
    <source>
        <dbReference type="EMBL" id="ETO31358.1"/>
    </source>
</evidence>
<proteinExistence type="predicted"/>